<dbReference type="Proteomes" id="UP000521943">
    <property type="component" value="Unassembled WGS sequence"/>
</dbReference>
<comment type="caution">
    <text evidence="2">The sequence shown here is derived from an EMBL/GenBank/DDBJ whole genome shotgun (WGS) entry which is preliminary data.</text>
</comment>
<accession>A0A8H6LX76</accession>
<evidence type="ECO:0000313" key="3">
    <source>
        <dbReference type="Proteomes" id="UP000521943"/>
    </source>
</evidence>
<feature type="compositionally biased region" description="Low complexity" evidence="1">
    <location>
        <begin position="570"/>
        <end position="587"/>
    </location>
</feature>
<feature type="region of interest" description="Disordered" evidence="1">
    <location>
        <begin position="555"/>
        <end position="587"/>
    </location>
</feature>
<sequence length="587" mass="65450">MSISARLPKAAPSTSPLPQELVDHVIDYLKDDFASLKMVGLLGRTWYRRTRVHLFNSIYLNDEKPKRRLCTLMNLLLSHSELVRNIKRLSLVQPGRKRRLLSCSELIKILPLLEKVTTLEIIGEDDRYPIDWSALNFKLQKALHSRMACSSLTSLTLINIRNLDSTPLAQYHNITFLHLNEVHASARPGATFSGAWLPLNRRPRSATSEHYYLNKLQVTGCGGPLKALLCCALTSESTLGLLRIKQLGVTAFSWDEDMDAAWSELLNICTLSVEIYTLTEEVNDISLPVVPTPPILLAIRRFEHLQAFHLSTSYHRFNGGTNSTFPNLLQELDQLSRSGNRVDLSKINILFHEDPHDDFTAVPDVAARICDIVSDEVWVKLGEMLTRSAFSALAVRISFDTTGSTLGEKDWKLVGDAFGSHMEGLQKRGAVVLSILRAVPTSLSEQSTGIYEESWIHRNTTREPHAQDAGATEVLQDVKKTLDGAAEVEVKPARERELDKYIKGTSRSVRNQMRLARQGVRGSGYNNLTPGDGTTQKKWRLLDANLKAKIEEFAIPTPPAPQNSNSECHPAPNQTAAPPRPATTALC</sequence>
<evidence type="ECO:0000256" key="1">
    <source>
        <dbReference type="SAM" id="MobiDB-lite"/>
    </source>
</evidence>
<dbReference type="EMBL" id="JACGCI010000096">
    <property type="protein sequence ID" value="KAF6746060.1"/>
    <property type="molecule type" value="Genomic_DNA"/>
</dbReference>
<keyword evidence="3" id="KW-1185">Reference proteome</keyword>
<gene>
    <name evidence="2" type="ORF">DFP72DRAFT_1076649</name>
</gene>
<protein>
    <submittedName>
        <fullName evidence="2">Uncharacterized protein</fullName>
    </submittedName>
</protein>
<reference evidence="2 3" key="1">
    <citation type="submission" date="2020-07" db="EMBL/GenBank/DDBJ databases">
        <title>Comparative genomics of pyrophilous fungi reveals a link between fire events and developmental genes.</title>
        <authorList>
            <consortium name="DOE Joint Genome Institute"/>
            <person name="Steindorff A.S."/>
            <person name="Carver A."/>
            <person name="Calhoun S."/>
            <person name="Stillman K."/>
            <person name="Liu H."/>
            <person name="Lipzen A."/>
            <person name="Pangilinan J."/>
            <person name="Labutti K."/>
            <person name="Bruns T.D."/>
            <person name="Grigoriev I.V."/>
        </authorList>
    </citation>
    <scope>NUCLEOTIDE SEQUENCE [LARGE SCALE GENOMIC DNA]</scope>
    <source>
        <strain evidence="2 3">CBS 144469</strain>
    </source>
</reference>
<proteinExistence type="predicted"/>
<organism evidence="2 3">
    <name type="scientific">Ephemerocybe angulata</name>
    <dbReference type="NCBI Taxonomy" id="980116"/>
    <lineage>
        <taxon>Eukaryota</taxon>
        <taxon>Fungi</taxon>
        <taxon>Dikarya</taxon>
        <taxon>Basidiomycota</taxon>
        <taxon>Agaricomycotina</taxon>
        <taxon>Agaricomycetes</taxon>
        <taxon>Agaricomycetidae</taxon>
        <taxon>Agaricales</taxon>
        <taxon>Agaricineae</taxon>
        <taxon>Psathyrellaceae</taxon>
        <taxon>Ephemerocybe</taxon>
    </lineage>
</organism>
<dbReference type="AlphaFoldDB" id="A0A8H6LX76"/>
<evidence type="ECO:0000313" key="2">
    <source>
        <dbReference type="EMBL" id="KAF6746060.1"/>
    </source>
</evidence>
<name>A0A8H6LX76_9AGAR</name>
<dbReference type="OrthoDB" id="2745898at2759"/>